<organism evidence="2 3">
    <name type="scientific">Salinimonas marina</name>
    <dbReference type="NCBI Taxonomy" id="2785918"/>
    <lineage>
        <taxon>Bacteria</taxon>
        <taxon>Pseudomonadati</taxon>
        <taxon>Pseudomonadota</taxon>
        <taxon>Gammaproteobacteria</taxon>
        <taxon>Alteromonadales</taxon>
        <taxon>Alteromonadaceae</taxon>
        <taxon>Alteromonas/Salinimonas group</taxon>
        <taxon>Salinimonas</taxon>
    </lineage>
</organism>
<name>A0A7S9DVU4_9ALTE</name>
<evidence type="ECO:0000313" key="3">
    <source>
        <dbReference type="Proteomes" id="UP000595095"/>
    </source>
</evidence>
<gene>
    <name evidence="2" type="ORF">IT774_12010</name>
</gene>
<keyword evidence="3" id="KW-1185">Reference proteome</keyword>
<dbReference type="RefSeq" id="WP_195809978.1">
    <property type="nucleotide sequence ID" value="NZ_CP064795.1"/>
</dbReference>
<dbReference type="Gene3D" id="2.60.120.620">
    <property type="entry name" value="q2cbj1_9rhob like domain"/>
    <property type="match status" value="1"/>
</dbReference>
<dbReference type="InterPro" id="IPR051842">
    <property type="entry name" value="uS12_prolyl_hydroxylase"/>
</dbReference>
<evidence type="ECO:0000313" key="2">
    <source>
        <dbReference type="EMBL" id="QPG04886.1"/>
    </source>
</evidence>
<dbReference type="PANTHER" id="PTHR12117:SF0">
    <property type="entry name" value="PROLYL 3-HYDROXYLASE OGFOD1"/>
    <property type="match status" value="1"/>
</dbReference>
<sequence length="235" mass="26478">MFNQNNPPVHDGRHTALFQSAGHINIPQAFDTDFAQAMATGLESHRHYKMAAFINNQVLNLSASQWQALSSQQRSEIQKLMHNNAAQGIGYCYGRSTLADAGAQTAVFKQFSEWLNGPQVLDWVKQLSGHTDICAASLQASCFEPGHFLTRHNDVHATEERRVAYVANFSRAWHPDWGGLLQFYSNHGQPQESWAPFFNSLNLFDVTRVHSVTYVTPFAQQSRYAFSGWFRATAL</sequence>
<dbReference type="EMBL" id="CP064795">
    <property type="protein sequence ID" value="QPG04886.1"/>
    <property type="molecule type" value="Genomic_DNA"/>
</dbReference>
<dbReference type="PANTHER" id="PTHR12117">
    <property type="entry name" value="HISTONE ACETYLTRANSFERASE COMPLEX"/>
    <property type="match status" value="1"/>
</dbReference>
<dbReference type="Pfam" id="PF13661">
    <property type="entry name" value="2OG-FeII_Oxy_4"/>
    <property type="match status" value="1"/>
</dbReference>
<evidence type="ECO:0000259" key="1">
    <source>
        <dbReference type="Pfam" id="PF13661"/>
    </source>
</evidence>
<dbReference type="KEGG" id="smaa:IT774_12010"/>
<dbReference type="Proteomes" id="UP000595095">
    <property type="component" value="Chromosome"/>
</dbReference>
<dbReference type="GO" id="GO:0031543">
    <property type="term" value="F:peptidyl-proline dioxygenase activity"/>
    <property type="evidence" value="ECO:0007669"/>
    <property type="project" value="TreeGrafter"/>
</dbReference>
<dbReference type="GO" id="GO:0006449">
    <property type="term" value="P:regulation of translational termination"/>
    <property type="evidence" value="ECO:0007669"/>
    <property type="project" value="TreeGrafter"/>
</dbReference>
<proteinExistence type="predicted"/>
<reference evidence="2 3" key="1">
    <citation type="submission" date="2020-11" db="EMBL/GenBank/DDBJ databases">
        <title>Complete genome sequence for Salinimonas sp. strain G2-b.</title>
        <authorList>
            <person name="Park S.-J."/>
        </authorList>
    </citation>
    <scope>NUCLEOTIDE SEQUENCE [LARGE SCALE GENOMIC DNA]</scope>
    <source>
        <strain evidence="2 3">G2-b</strain>
    </source>
</reference>
<dbReference type="AlphaFoldDB" id="A0A7S9DVU4"/>
<dbReference type="InterPro" id="IPR039558">
    <property type="entry name" value="TPA1/OFD1_N"/>
</dbReference>
<feature type="domain" description="Prolyl 3,4-dihydroxylase TPA1/OFD1 N-terminal" evidence="1">
    <location>
        <begin position="138"/>
        <end position="231"/>
    </location>
</feature>
<accession>A0A7S9DVU4</accession>
<dbReference type="GO" id="GO:0005737">
    <property type="term" value="C:cytoplasm"/>
    <property type="evidence" value="ECO:0007669"/>
    <property type="project" value="TreeGrafter"/>
</dbReference>
<protein>
    <submittedName>
        <fullName evidence="2">2OG-Fe(II) oxygenase</fullName>
    </submittedName>
</protein>